<evidence type="ECO:0000313" key="1">
    <source>
        <dbReference type="EMBL" id="CAB0018049.1"/>
    </source>
</evidence>
<keyword evidence="2" id="KW-1185">Reference proteome</keyword>
<dbReference type="Proteomes" id="UP000479000">
    <property type="component" value="Unassembled WGS sequence"/>
</dbReference>
<proteinExistence type="predicted"/>
<name>A0A6H5HMD5_9HEMI</name>
<organism evidence="1 2">
    <name type="scientific">Nesidiocoris tenuis</name>
    <dbReference type="NCBI Taxonomy" id="355587"/>
    <lineage>
        <taxon>Eukaryota</taxon>
        <taxon>Metazoa</taxon>
        <taxon>Ecdysozoa</taxon>
        <taxon>Arthropoda</taxon>
        <taxon>Hexapoda</taxon>
        <taxon>Insecta</taxon>
        <taxon>Pterygota</taxon>
        <taxon>Neoptera</taxon>
        <taxon>Paraneoptera</taxon>
        <taxon>Hemiptera</taxon>
        <taxon>Heteroptera</taxon>
        <taxon>Panheteroptera</taxon>
        <taxon>Cimicomorpha</taxon>
        <taxon>Miridae</taxon>
        <taxon>Dicyphina</taxon>
        <taxon>Nesidiocoris</taxon>
    </lineage>
</organism>
<dbReference type="EMBL" id="CADCXU010032209">
    <property type="protein sequence ID" value="CAB0018049.1"/>
    <property type="molecule type" value="Genomic_DNA"/>
</dbReference>
<dbReference type="AlphaFoldDB" id="A0A6H5HMD5"/>
<feature type="non-terminal residue" evidence="1">
    <location>
        <position position="50"/>
    </location>
</feature>
<evidence type="ECO:0000313" key="2">
    <source>
        <dbReference type="Proteomes" id="UP000479000"/>
    </source>
</evidence>
<accession>A0A6H5HMD5</accession>
<sequence>MCYTGFPDTRVQDMDNLLKRIRSPAYILLAEKILPGQDQHSGSRTGREKK</sequence>
<protein>
    <submittedName>
        <fullName evidence="1">Uncharacterized protein</fullName>
    </submittedName>
</protein>
<gene>
    <name evidence="1" type="ORF">NTEN_LOCUS21958</name>
</gene>
<reference evidence="1 2" key="1">
    <citation type="submission" date="2020-02" db="EMBL/GenBank/DDBJ databases">
        <authorList>
            <person name="Ferguson B K."/>
        </authorList>
    </citation>
    <scope>NUCLEOTIDE SEQUENCE [LARGE SCALE GENOMIC DNA]</scope>
</reference>